<evidence type="ECO:0000313" key="3">
    <source>
        <dbReference type="Proteomes" id="UP000178017"/>
    </source>
</evidence>
<sequence>MTATAHSIVGASIAAATIQNPILGLTLATISHPLLDLVPHWDLGWGWREKSKVRLFLESAGDVLVGLTLAFVIFGNSSIPVWYFLACIFLSISWDVLEAPYWFFNWRFFPFGFIYNVQSRMQGKATLPWGLITQVVTVGLAVYLANTWVFQTTS</sequence>
<dbReference type="Proteomes" id="UP000178017">
    <property type="component" value="Unassembled WGS sequence"/>
</dbReference>
<feature type="transmembrane region" description="Helical" evidence="1">
    <location>
        <begin position="125"/>
        <end position="145"/>
    </location>
</feature>
<keyword evidence="1" id="KW-0812">Transmembrane</keyword>
<name>A0A1F5MK20_9BACT</name>
<gene>
    <name evidence="2" type="ORF">A3B49_02680</name>
</gene>
<evidence type="ECO:0000256" key="1">
    <source>
        <dbReference type="SAM" id="Phobius"/>
    </source>
</evidence>
<feature type="transmembrane region" description="Helical" evidence="1">
    <location>
        <begin position="81"/>
        <end position="104"/>
    </location>
</feature>
<dbReference type="AlphaFoldDB" id="A0A1F5MK20"/>
<evidence type="ECO:0000313" key="2">
    <source>
        <dbReference type="EMBL" id="OGE65737.1"/>
    </source>
</evidence>
<accession>A0A1F5MK20</accession>
<reference evidence="2 3" key="1">
    <citation type="journal article" date="2016" name="Nat. Commun.">
        <title>Thousands of microbial genomes shed light on interconnected biogeochemical processes in an aquifer system.</title>
        <authorList>
            <person name="Anantharaman K."/>
            <person name="Brown C.T."/>
            <person name="Hug L.A."/>
            <person name="Sharon I."/>
            <person name="Castelle C.J."/>
            <person name="Probst A.J."/>
            <person name="Thomas B.C."/>
            <person name="Singh A."/>
            <person name="Wilkins M.J."/>
            <person name="Karaoz U."/>
            <person name="Brodie E.L."/>
            <person name="Williams K.H."/>
            <person name="Hubbard S.S."/>
            <person name="Banfield J.F."/>
        </authorList>
    </citation>
    <scope>NUCLEOTIDE SEQUENCE [LARGE SCALE GENOMIC DNA]</scope>
</reference>
<keyword evidence="1" id="KW-1133">Transmembrane helix</keyword>
<protein>
    <recommendedName>
        <fullName evidence="4">Hydrolase</fullName>
    </recommendedName>
</protein>
<feature type="transmembrane region" description="Helical" evidence="1">
    <location>
        <begin position="55"/>
        <end position="75"/>
    </location>
</feature>
<comment type="caution">
    <text evidence="2">The sequence shown here is derived from an EMBL/GenBank/DDBJ whole genome shotgun (WGS) entry which is preliminary data.</text>
</comment>
<dbReference type="EMBL" id="MFDO01000009">
    <property type="protein sequence ID" value="OGE65737.1"/>
    <property type="molecule type" value="Genomic_DNA"/>
</dbReference>
<organism evidence="2 3">
    <name type="scientific">Candidatus Daviesbacteria bacterium RIFCSPLOWO2_01_FULL_40_24</name>
    <dbReference type="NCBI Taxonomy" id="1797787"/>
    <lineage>
        <taxon>Bacteria</taxon>
        <taxon>Candidatus Daviesiibacteriota</taxon>
    </lineage>
</organism>
<evidence type="ECO:0008006" key="4">
    <source>
        <dbReference type="Google" id="ProtNLM"/>
    </source>
</evidence>
<keyword evidence="1" id="KW-0472">Membrane</keyword>
<proteinExistence type="predicted"/>